<sequence length="96" mass="10859">TCITTKDKKNTPISILRGVNQGHPLSPLLFNLTLDPLLSRPEKKGEGYQHERFTVTAMAFADDLVLLSNTWEGMTRNIKILEKFCNRTGLRTQGEK</sequence>
<accession>A0A850Z5E9</accession>
<feature type="non-terminal residue" evidence="2">
    <location>
        <position position="96"/>
    </location>
</feature>
<dbReference type="InterPro" id="IPR000477">
    <property type="entry name" value="RT_dom"/>
</dbReference>
<evidence type="ECO:0000313" key="2">
    <source>
        <dbReference type="EMBL" id="NWH96449.1"/>
    </source>
</evidence>
<feature type="domain" description="Reverse transcriptase" evidence="1">
    <location>
        <begin position="1"/>
        <end position="96"/>
    </location>
</feature>
<evidence type="ECO:0000259" key="1">
    <source>
        <dbReference type="PROSITE" id="PS50878"/>
    </source>
</evidence>
<gene>
    <name evidence="2" type="primary">Po21_2</name>
    <name evidence="2" type="ORF">AEGCAU_R15128</name>
</gene>
<dbReference type="InterPro" id="IPR043502">
    <property type="entry name" value="DNA/RNA_pol_sf"/>
</dbReference>
<dbReference type="Proteomes" id="UP000628412">
    <property type="component" value="Unassembled WGS sequence"/>
</dbReference>
<proteinExistence type="predicted"/>
<name>A0A850Z5E9_AEGCA</name>
<dbReference type="PROSITE" id="PS50878">
    <property type="entry name" value="RT_POL"/>
    <property type="match status" value="1"/>
</dbReference>
<dbReference type="AlphaFoldDB" id="A0A850Z5E9"/>
<dbReference type="Pfam" id="PF00078">
    <property type="entry name" value="RVT_1"/>
    <property type="match status" value="1"/>
</dbReference>
<protein>
    <submittedName>
        <fullName evidence="2">PO21 protein</fullName>
    </submittedName>
</protein>
<organism evidence="2 3">
    <name type="scientific">Aegithalos caudatus</name>
    <name type="common">Long-tailed tit</name>
    <name type="synonym">Acredula caudata</name>
    <dbReference type="NCBI Taxonomy" id="73327"/>
    <lineage>
        <taxon>Eukaryota</taxon>
        <taxon>Metazoa</taxon>
        <taxon>Chordata</taxon>
        <taxon>Craniata</taxon>
        <taxon>Vertebrata</taxon>
        <taxon>Euteleostomi</taxon>
        <taxon>Archelosauria</taxon>
        <taxon>Archosauria</taxon>
        <taxon>Dinosauria</taxon>
        <taxon>Saurischia</taxon>
        <taxon>Theropoda</taxon>
        <taxon>Coelurosauria</taxon>
        <taxon>Aves</taxon>
        <taxon>Neognathae</taxon>
        <taxon>Neoaves</taxon>
        <taxon>Telluraves</taxon>
        <taxon>Australaves</taxon>
        <taxon>Passeriformes</taxon>
        <taxon>Sylvioidea</taxon>
        <taxon>Aegithalidae</taxon>
        <taxon>Aegithalos</taxon>
    </lineage>
</organism>
<dbReference type="EMBL" id="WEIU01047673">
    <property type="protein sequence ID" value="NWH96449.1"/>
    <property type="molecule type" value="Genomic_DNA"/>
</dbReference>
<comment type="caution">
    <text evidence="2">The sequence shown here is derived from an EMBL/GenBank/DDBJ whole genome shotgun (WGS) entry which is preliminary data.</text>
</comment>
<evidence type="ECO:0000313" key="3">
    <source>
        <dbReference type="Proteomes" id="UP000628412"/>
    </source>
</evidence>
<reference evidence="2" key="1">
    <citation type="submission" date="2019-10" db="EMBL/GenBank/DDBJ databases">
        <title>Bird 10,000 Genomes (B10K) Project - Family phase.</title>
        <authorList>
            <person name="Zhang G."/>
        </authorList>
    </citation>
    <scope>NUCLEOTIDE SEQUENCE</scope>
    <source>
        <strain evidence="2">B10K-DU-002-10</strain>
        <tissue evidence="2">Muscle</tissue>
    </source>
</reference>
<dbReference type="SUPFAM" id="SSF56672">
    <property type="entry name" value="DNA/RNA polymerases"/>
    <property type="match status" value="1"/>
</dbReference>
<keyword evidence="3" id="KW-1185">Reference proteome</keyword>
<feature type="non-terminal residue" evidence="2">
    <location>
        <position position="1"/>
    </location>
</feature>